<dbReference type="InterPro" id="IPR000620">
    <property type="entry name" value="EamA_dom"/>
</dbReference>
<evidence type="ECO:0000256" key="1">
    <source>
        <dbReference type="SAM" id="Phobius"/>
    </source>
</evidence>
<evidence type="ECO:0000313" key="4">
    <source>
        <dbReference type="Proteomes" id="UP000244224"/>
    </source>
</evidence>
<feature type="transmembrane region" description="Helical" evidence="1">
    <location>
        <begin position="237"/>
        <end position="257"/>
    </location>
</feature>
<feature type="transmembrane region" description="Helical" evidence="1">
    <location>
        <begin position="263"/>
        <end position="281"/>
    </location>
</feature>
<comment type="caution">
    <text evidence="3">The sequence shown here is derived from an EMBL/GenBank/DDBJ whole genome shotgun (WGS) entry which is preliminary data.</text>
</comment>
<dbReference type="InterPro" id="IPR037185">
    <property type="entry name" value="EmrE-like"/>
</dbReference>
<keyword evidence="1" id="KW-0812">Transmembrane</keyword>
<dbReference type="AlphaFoldDB" id="A0A2T6B796"/>
<accession>A0A2T6B796</accession>
<reference evidence="3 4" key="1">
    <citation type="submission" date="2018-04" db="EMBL/GenBank/DDBJ databases">
        <title>Genomic Encyclopedia of Archaeal and Bacterial Type Strains, Phase II (KMG-II): from individual species to whole genera.</title>
        <authorList>
            <person name="Goeker M."/>
        </authorList>
    </citation>
    <scope>NUCLEOTIDE SEQUENCE [LARGE SCALE GENOMIC DNA]</scope>
    <source>
        <strain evidence="3 4">DSM 21823</strain>
    </source>
</reference>
<keyword evidence="1" id="KW-0472">Membrane</keyword>
<feature type="transmembrane region" description="Helical" evidence="1">
    <location>
        <begin position="179"/>
        <end position="197"/>
    </location>
</feature>
<dbReference type="GO" id="GO:0016020">
    <property type="term" value="C:membrane"/>
    <property type="evidence" value="ECO:0007669"/>
    <property type="project" value="InterPro"/>
</dbReference>
<dbReference type="PANTHER" id="PTHR22911:SF137">
    <property type="entry name" value="SOLUTE CARRIER FAMILY 35 MEMBER G2-RELATED"/>
    <property type="match status" value="1"/>
</dbReference>
<feature type="transmembrane region" description="Helical" evidence="1">
    <location>
        <begin position="33"/>
        <end position="51"/>
    </location>
</feature>
<gene>
    <name evidence="3" type="ORF">C8N34_103414</name>
</gene>
<protein>
    <submittedName>
        <fullName evidence="3">Putative membrane protein</fullName>
    </submittedName>
</protein>
<name>A0A2T6B796_9RHOB</name>
<evidence type="ECO:0000259" key="2">
    <source>
        <dbReference type="Pfam" id="PF00892"/>
    </source>
</evidence>
<dbReference type="OrthoDB" id="7704317at2"/>
<feature type="transmembrane region" description="Helical" evidence="1">
    <location>
        <begin position="118"/>
        <end position="137"/>
    </location>
</feature>
<feature type="domain" description="EamA" evidence="2">
    <location>
        <begin position="149"/>
        <end position="279"/>
    </location>
</feature>
<feature type="transmembrane region" description="Helical" evidence="1">
    <location>
        <begin position="88"/>
        <end position="106"/>
    </location>
</feature>
<dbReference type="SUPFAM" id="SSF103481">
    <property type="entry name" value="Multidrug resistance efflux transporter EmrE"/>
    <property type="match status" value="2"/>
</dbReference>
<sequence length="282" mass="28217">MASLLFGLVAALCWGLHDFLVRKVSQTAPATTLLVLVLLFGTLFLAPFAMIESHPAGAMRGMGFAIGSGAAFVMASLGLYRAFAIGPVGLVAPICGAYPLGSLALAMAGGRTVSGSEWLAVLLVVAGIALVAGQGGSHGAAAAGGRRQAILWALMGAAGFALTFHLGQTAARVMGELSATLIARIVALVLVSAALVVQRQSLAPALPKWPVLALMGALDVAALGLVLASGGLTHPEYAAVSSSLFGVVTILLAWRFLGERLGPVQGAGVAVVFAGIALLGAG</sequence>
<dbReference type="Proteomes" id="UP000244224">
    <property type="component" value="Unassembled WGS sequence"/>
</dbReference>
<dbReference type="Pfam" id="PF00892">
    <property type="entry name" value="EamA"/>
    <property type="match status" value="2"/>
</dbReference>
<proteinExistence type="predicted"/>
<feature type="transmembrane region" description="Helical" evidence="1">
    <location>
        <begin position="63"/>
        <end position="82"/>
    </location>
</feature>
<feature type="transmembrane region" description="Helical" evidence="1">
    <location>
        <begin position="209"/>
        <end position="230"/>
    </location>
</feature>
<feature type="domain" description="EamA" evidence="2">
    <location>
        <begin position="3"/>
        <end position="131"/>
    </location>
</feature>
<feature type="transmembrane region" description="Helical" evidence="1">
    <location>
        <begin position="149"/>
        <end position="167"/>
    </location>
</feature>
<organism evidence="3 4">
    <name type="scientific">Gemmobacter caeni</name>
    <dbReference type="NCBI Taxonomy" id="589035"/>
    <lineage>
        <taxon>Bacteria</taxon>
        <taxon>Pseudomonadati</taxon>
        <taxon>Pseudomonadota</taxon>
        <taxon>Alphaproteobacteria</taxon>
        <taxon>Rhodobacterales</taxon>
        <taxon>Paracoccaceae</taxon>
        <taxon>Gemmobacter</taxon>
    </lineage>
</organism>
<keyword evidence="1" id="KW-1133">Transmembrane helix</keyword>
<dbReference type="PANTHER" id="PTHR22911">
    <property type="entry name" value="ACYL-MALONYL CONDENSING ENZYME-RELATED"/>
    <property type="match status" value="1"/>
</dbReference>
<dbReference type="RefSeq" id="WP_108128330.1">
    <property type="nucleotide sequence ID" value="NZ_QBKP01000003.1"/>
</dbReference>
<keyword evidence="4" id="KW-1185">Reference proteome</keyword>
<evidence type="ECO:0000313" key="3">
    <source>
        <dbReference type="EMBL" id="PTX51908.1"/>
    </source>
</evidence>
<dbReference type="EMBL" id="QBKP01000003">
    <property type="protein sequence ID" value="PTX51908.1"/>
    <property type="molecule type" value="Genomic_DNA"/>
</dbReference>